<dbReference type="InterPro" id="IPR012338">
    <property type="entry name" value="Beta-lactam/transpept-like"/>
</dbReference>
<dbReference type="InterPro" id="IPR005311">
    <property type="entry name" value="PBP_dimer"/>
</dbReference>
<feature type="region of interest" description="Disordered" evidence="4">
    <location>
        <begin position="635"/>
        <end position="674"/>
    </location>
</feature>
<comment type="subcellular location">
    <subcellularLocation>
        <location evidence="1">Membrane</location>
    </subcellularLocation>
</comment>
<feature type="domain" description="Penicillin-binding protein transpeptidase" evidence="5">
    <location>
        <begin position="347"/>
        <end position="595"/>
    </location>
</feature>
<keyword evidence="8" id="KW-0131">Cell cycle</keyword>
<dbReference type="EMBL" id="JROO01000013">
    <property type="protein sequence ID" value="KIH99312.1"/>
    <property type="molecule type" value="Genomic_DNA"/>
</dbReference>
<evidence type="ECO:0000313" key="8">
    <source>
        <dbReference type="EMBL" id="KIH99312.1"/>
    </source>
</evidence>
<evidence type="ECO:0000256" key="2">
    <source>
        <dbReference type="ARBA" id="ARBA00007171"/>
    </source>
</evidence>
<gene>
    <name evidence="8" type="ORF">LP52_08065</name>
</gene>
<dbReference type="GO" id="GO:0071972">
    <property type="term" value="F:peptidoglycan L,D-transpeptidase activity"/>
    <property type="evidence" value="ECO:0007669"/>
    <property type="project" value="TreeGrafter"/>
</dbReference>
<feature type="domain" description="Penicillin-binding protein dimerisation" evidence="6">
    <location>
        <begin position="148"/>
        <end position="311"/>
    </location>
</feature>
<dbReference type="GO" id="GO:0046677">
    <property type="term" value="P:response to antibiotic"/>
    <property type="evidence" value="ECO:0007669"/>
    <property type="project" value="InterPro"/>
</dbReference>
<evidence type="ECO:0000259" key="7">
    <source>
        <dbReference type="Pfam" id="PF05223"/>
    </source>
</evidence>
<sequence>MSPRHLRRLLAAGTGLALVAVVSGCTTQPSPEVAVRNFLLKWQAGDYSAAAAYTDGDTEKVAGALEDTRRQLDLAGLRFSLGGISQDGDSADAEFEAQADLGIGDPVWKYTGSIPLKDGPRGWVIQWGPSVIHPDLGESERIAVSYDVPDRGEILDRNGEPLVGTTEVTAFGVVPADMEDMDRGVAELAELVNEDDGPLLDRVRSAPPEEFQPLVLMRVGEVGDKLRNRATSIPGVGTQRLDMRLKPRVAAPIVGEVAGTAEHNVSSRVAGTYQAGDTVGLTGLQNVFQQRLAGTATTKVVTLDGSGEETGVLHSWPGLESGSLGTSLDVRVQEAGEAALETLPERGYLVALDAGTGEILASVGTGGNDDDGAFTTEYRPGGAFSIVSYTAALQGGAYSPDDTMACDNQTSVGGRTFTTPNNTGLSGMPDLATNFSYSCTTAFAQMSKKVGAEAITSAARDFGIGGDWRLSVPASSGGFNTPESPGESAAAMAGSDQVQVTPLSMALAAGAVRDGTWHPPRLVSDDEAADVANGSSNRLDPESVEHVREMMRSAVEVSAVNADVGTEPVHGQVANTTQQVRGDETSVQWFVGYQGDLAFALVAEVHPSIQLWEQYAVNATGAFLQQLPYGYVEELGEQGTQSGDTGEGDQSGQAGGTPSATPPEAGGVPTEQGE</sequence>
<feature type="domain" description="NTF2-like N-terminal transpeptidase" evidence="7">
    <location>
        <begin position="31"/>
        <end position="139"/>
    </location>
</feature>
<protein>
    <submittedName>
        <fullName evidence="8">Cell division protein FtsI</fullName>
    </submittedName>
</protein>
<dbReference type="GO" id="GO:0008658">
    <property type="term" value="F:penicillin binding"/>
    <property type="evidence" value="ECO:0007669"/>
    <property type="project" value="InterPro"/>
</dbReference>
<dbReference type="InterPro" id="IPR050515">
    <property type="entry name" value="Beta-lactam/transpept"/>
</dbReference>
<dbReference type="AlphaFoldDB" id="A0A0C2JR65"/>
<dbReference type="STRING" id="183763.LP52_08065"/>
<dbReference type="Gene3D" id="3.90.1310.10">
    <property type="entry name" value="Penicillin-binding protein 2a (Domain 2)"/>
    <property type="match status" value="1"/>
</dbReference>
<dbReference type="GO" id="GO:0071555">
    <property type="term" value="P:cell wall organization"/>
    <property type="evidence" value="ECO:0007669"/>
    <property type="project" value="TreeGrafter"/>
</dbReference>
<dbReference type="Proteomes" id="UP000031675">
    <property type="component" value="Unassembled WGS sequence"/>
</dbReference>
<dbReference type="Pfam" id="PF05223">
    <property type="entry name" value="MecA_N"/>
    <property type="match status" value="1"/>
</dbReference>
<evidence type="ECO:0000313" key="9">
    <source>
        <dbReference type="Proteomes" id="UP000031675"/>
    </source>
</evidence>
<feature type="compositionally biased region" description="Polar residues" evidence="4">
    <location>
        <begin position="638"/>
        <end position="659"/>
    </location>
</feature>
<dbReference type="InterPro" id="IPR036138">
    <property type="entry name" value="PBP_dimer_sf"/>
</dbReference>
<dbReference type="OrthoDB" id="5241017at2"/>
<dbReference type="PANTHER" id="PTHR30627">
    <property type="entry name" value="PEPTIDOGLYCAN D,D-TRANSPEPTIDASE"/>
    <property type="match status" value="1"/>
</dbReference>
<comment type="caution">
    <text evidence="8">The sequence shown here is derived from an EMBL/GenBank/DDBJ whole genome shotgun (WGS) entry which is preliminary data.</text>
</comment>
<comment type="similarity">
    <text evidence="2">Belongs to the transpeptidase family.</text>
</comment>
<name>A0A0C2JR65_9ACTN</name>
<dbReference type="GO" id="GO:0051301">
    <property type="term" value="P:cell division"/>
    <property type="evidence" value="ECO:0007669"/>
    <property type="project" value="UniProtKB-KW"/>
</dbReference>
<dbReference type="GO" id="GO:0005886">
    <property type="term" value="C:plasma membrane"/>
    <property type="evidence" value="ECO:0007669"/>
    <property type="project" value="TreeGrafter"/>
</dbReference>
<keyword evidence="9" id="KW-1185">Reference proteome</keyword>
<dbReference type="SUPFAM" id="SSF56519">
    <property type="entry name" value="Penicillin binding protein dimerisation domain"/>
    <property type="match status" value="1"/>
</dbReference>
<proteinExistence type="inferred from homology"/>
<dbReference type="Pfam" id="PF00905">
    <property type="entry name" value="Transpeptidase"/>
    <property type="match status" value="1"/>
</dbReference>
<dbReference type="PANTHER" id="PTHR30627:SF24">
    <property type="entry name" value="PENICILLIN-BINDING PROTEIN 4B"/>
    <property type="match status" value="1"/>
</dbReference>
<dbReference type="Gene3D" id="3.40.710.10">
    <property type="entry name" value="DD-peptidase/beta-lactamase superfamily"/>
    <property type="match status" value="1"/>
</dbReference>
<dbReference type="Pfam" id="PF03717">
    <property type="entry name" value="PBP_dimer"/>
    <property type="match status" value="1"/>
</dbReference>
<dbReference type="RefSeq" id="WP_040272086.1">
    <property type="nucleotide sequence ID" value="NZ_JROO01000013.1"/>
</dbReference>
<evidence type="ECO:0000256" key="1">
    <source>
        <dbReference type="ARBA" id="ARBA00004370"/>
    </source>
</evidence>
<keyword evidence="8" id="KW-0132">Cell division</keyword>
<dbReference type="InterPro" id="IPR001460">
    <property type="entry name" value="PCN-bd_Tpept"/>
</dbReference>
<evidence type="ECO:0000256" key="3">
    <source>
        <dbReference type="ARBA" id="ARBA00023136"/>
    </source>
</evidence>
<evidence type="ECO:0000259" key="6">
    <source>
        <dbReference type="Pfam" id="PF03717"/>
    </source>
</evidence>
<feature type="region of interest" description="Disordered" evidence="4">
    <location>
        <begin position="518"/>
        <end position="539"/>
    </location>
</feature>
<evidence type="ECO:0000259" key="5">
    <source>
        <dbReference type="Pfam" id="PF00905"/>
    </source>
</evidence>
<dbReference type="SUPFAM" id="SSF56601">
    <property type="entry name" value="beta-lactamase/transpeptidase-like"/>
    <property type="match status" value="1"/>
</dbReference>
<accession>A0A0C2JR65</accession>
<keyword evidence="3" id="KW-0472">Membrane</keyword>
<dbReference type="InterPro" id="IPR007887">
    <property type="entry name" value="MecA_N"/>
</dbReference>
<evidence type="ECO:0000256" key="4">
    <source>
        <dbReference type="SAM" id="MobiDB-lite"/>
    </source>
</evidence>
<organism evidence="8 9">
    <name type="scientific">Streptomonospora alba</name>
    <dbReference type="NCBI Taxonomy" id="183763"/>
    <lineage>
        <taxon>Bacteria</taxon>
        <taxon>Bacillati</taxon>
        <taxon>Actinomycetota</taxon>
        <taxon>Actinomycetes</taxon>
        <taxon>Streptosporangiales</taxon>
        <taxon>Nocardiopsidaceae</taxon>
        <taxon>Streptomonospora</taxon>
    </lineage>
</organism>
<reference evidence="9" key="1">
    <citation type="journal article" date="2015" name="Chem. Biol.">
        <title>Structure, bioactivity, and resistance mechanism of streptomonomicin, an unusual lasso Peptide from an understudied halophilic actinomycete.</title>
        <authorList>
            <person name="Metelev M."/>
            <person name="Tietz J.I."/>
            <person name="Melby J.O."/>
            <person name="Blair P.M."/>
            <person name="Zhu L."/>
            <person name="Livnat I."/>
            <person name="Severinov K."/>
            <person name="Mitchell D.A."/>
        </authorList>
    </citation>
    <scope>NUCLEOTIDE SEQUENCE [LARGE SCALE GENOMIC DNA]</scope>
    <source>
        <strain evidence="9">YIM 90003</strain>
    </source>
</reference>
<dbReference type="PROSITE" id="PS51257">
    <property type="entry name" value="PROKAR_LIPOPROTEIN"/>
    <property type="match status" value="1"/>
</dbReference>